<reference evidence="1" key="1">
    <citation type="journal article" date="2015" name="BMC Genomics">
        <title>Comparative genomics of Fructobacillus spp. and Leuconostoc spp. reveals niche-specific evolution of Fructobacillus spp.</title>
        <authorList>
            <person name="Endo A."/>
            <person name="Tanizawa Y."/>
            <person name="Tanaka N."/>
            <person name="Maeno S."/>
            <person name="Kumar H."/>
            <person name="Shiwa Y."/>
            <person name="Okada S."/>
            <person name="Yoshikawa H."/>
            <person name="Dicks L."/>
            <person name="Nakagawa J."/>
            <person name="Arita M."/>
        </authorList>
    </citation>
    <scope>NUCLEOTIDE SEQUENCE [LARGE SCALE GENOMIC DNA]</scope>
    <source>
        <strain evidence="1">F214-1</strain>
    </source>
</reference>
<protein>
    <submittedName>
        <fullName evidence="1">N-acylhomoserine lactonase</fullName>
    </submittedName>
</protein>
<dbReference type="STRING" id="709323.GCA_001047135_00683"/>
<evidence type="ECO:0000313" key="1">
    <source>
        <dbReference type="EMBL" id="GAP04142.1"/>
    </source>
</evidence>
<dbReference type="Proteomes" id="UP000064514">
    <property type="component" value="Unassembled WGS sequence"/>
</dbReference>
<name>A0A3F3H2H4_9LACO</name>
<dbReference type="AlphaFoldDB" id="A0A3F3H2H4"/>
<accession>A0A3F3H2H4</accession>
<gene>
    <name evidence="1" type="ORF">FTRO_0030820</name>
</gene>
<sequence>MEEVPDPWARPWLTLTKRLTKMDEVQAKRVQSTATDALILGLGRFLLEKLQRENQGALR</sequence>
<dbReference type="EMBL" id="DF968080">
    <property type="protein sequence ID" value="GAP04142.1"/>
    <property type="molecule type" value="Genomic_DNA"/>
</dbReference>
<proteinExistence type="predicted"/>
<organism evidence="1">
    <name type="scientific">Fructobacillus tropaeoli</name>
    <dbReference type="NCBI Taxonomy" id="709323"/>
    <lineage>
        <taxon>Bacteria</taxon>
        <taxon>Bacillati</taxon>
        <taxon>Bacillota</taxon>
        <taxon>Bacilli</taxon>
        <taxon>Lactobacillales</taxon>
        <taxon>Lactobacillaceae</taxon>
        <taxon>Fructobacillus</taxon>
    </lineage>
</organism>